<proteinExistence type="predicted"/>
<sequence>MNNLIDDFSLEHDVRVFFATWSEQGISSDLTRILPSKLRSFVPRNMIRSDRSKNPSHLLQVLPPLQSLIEISSDKKVITPEFLHNAIPKLSQCKVYSYNSFKRNNTSLHDAIAKLNLPLGMLPMFFQMEQCRTLVEQYEVDSSEEFDVYIRLRPDQIFDSQQLLPLLDIDELNVLYHPGYGNNPFASDQICIGSKNDFYTYSKVWNKLHLYLEGGFDNVSPELLSPERIVYEHLNLNGVNWSYFRHRPYPSFLNITLDESDIVNSLVNYVFNNVDSIPMSIVSGVDFLAYEVLCSNQSDTLDSTSLSVIERAPKIFPASKSILNRLSGKLEEELVCLERFLSSSPVNIKSLWLRYVHLTEIFRSSNLTAAQARFREIWP</sequence>
<organism evidence="1 2">
    <name type="scientific">Neiella holothuriorum</name>
    <dbReference type="NCBI Taxonomy" id="2870530"/>
    <lineage>
        <taxon>Bacteria</taxon>
        <taxon>Pseudomonadati</taxon>
        <taxon>Pseudomonadota</taxon>
        <taxon>Gammaproteobacteria</taxon>
        <taxon>Alteromonadales</taxon>
        <taxon>Echinimonadaceae</taxon>
        <taxon>Neiella</taxon>
    </lineage>
</organism>
<reference evidence="1" key="1">
    <citation type="submission" date="2021-07" db="EMBL/GenBank/DDBJ databases">
        <title>Neiella marina sp. nov., isolated from the intestinal content of sea cucumber Apostichopus japonicus.</title>
        <authorList>
            <person name="Bai X."/>
        </authorList>
    </citation>
    <scope>NUCLEOTIDE SEQUENCE</scope>
    <source>
        <strain evidence="1">126</strain>
    </source>
</reference>
<dbReference type="Proteomes" id="UP001166251">
    <property type="component" value="Unassembled WGS sequence"/>
</dbReference>
<keyword evidence="2" id="KW-1185">Reference proteome</keyword>
<evidence type="ECO:0000313" key="1">
    <source>
        <dbReference type="EMBL" id="MBW8190752.1"/>
    </source>
</evidence>
<evidence type="ECO:0000313" key="2">
    <source>
        <dbReference type="Proteomes" id="UP001166251"/>
    </source>
</evidence>
<protein>
    <submittedName>
        <fullName evidence="1">Uncharacterized protein</fullName>
    </submittedName>
</protein>
<gene>
    <name evidence="1" type="ORF">K0504_06875</name>
</gene>
<accession>A0ABS7EEJ0</accession>
<name>A0ABS7EEJ0_9GAMM</name>
<comment type="caution">
    <text evidence="1">The sequence shown here is derived from an EMBL/GenBank/DDBJ whole genome shotgun (WGS) entry which is preliminary data.</text>
</comment>
<dbReference type="RefSeq" id="WP_220103438.1">
    <property type="nucleotide sequence ID" value="NZ_JAHZSS010000006.1"/>
</dbReference>
<dbReference type="EMBL" id="JAHZSS010000006">
    <property type="protein sequence ID" value="MBW8190752.1"/>
    <property type="molecule type" value="Genomic_DNA"/>
</dbReference>